<evidence type="ECO:0000256" key="1">
    <source>
        <dbReference type="SAM" id="MobiDB-lite"/>
    </source>
</evidence>
<dbReference type="NCBIfam" id="TIGR01644">
    <property type="entry name" value="phage_P2_V"/>
    <property type="match status" value="1"/>
</dbReference>
<gene>
    <name evidence="3" type="ORF">HA052_22695</name>
</gene>
<dbReference type="RefSeq" id="WP_166453708.1">
    <property type="nucleotide sequence ID" value="NZ_JAAOMA010000047.1"/>
</dbReference>
<proteinExistence type="predicted"/>
<evidence type="ECO:0000313" key="4">
    <source>
        <dbReference type="Proteomes" id="UP001515641"/>
    </source>
</evidence>
<accession>A0ABX0L854</accession>
<comment type="caution">
    <text evidence="3">The sequence shown here is derived from an EMBL/GenBank/DDBJ whole genome shotgun (WGS) entry which is preliminary data.</text>
</comment>
<reference evidence="3 4" key="1">
    <citation type="submission" date="2020-03" db="EMBL/GenBank/DDBJ databases">
        <title>Draft genome sequence of environmentally isolated cultures.</title>
        <authorList>
            <person name="Wilson H.S."/>
            <person name="De Leon M.E."/>
        </authorList>
    </citation>
    <scope>NUCLEOTIDE SEQUENCE [LARGE SCALE GENOMIC DNA]</scope>
    <source>
        <strain evidence="3 4">HSC-31F16</strain>
    </source>
</reference>
<organism evidence="3 4">
    <name type="scientific">Chromobacterium fluminis</name>
    <dbReference type="NCBI Taxonomy" id="3044269"/>
    <lineage>
        <taxon>Bacteria</taxon>
        <taxon>Pseudomonadati</taxon>
        <taxon>Pseudomonadota</taxon>
        <taxon>Betaproteobacteria</taxon>
        <taxon>Neisseriales</taxon>
        <taxon>Chromobacteriaceae</taxon>
        <taxon>Chromobacterium</taxon>
    </lineage>
</organism>
<sequence>MSLSGMIARGRVLLANSASKLQALQIRLLAGETQDDVEHFEPFGLTAVPMADAEAIALFLGGDRSHGVVIAVGDRRYRVTDLTPGETAVYNAHGHKLVLYRDRAELLTPRFDVTANGGVFIKAPILNVSGQIRAGGEITDHAEGSGMSMAAMRGAYNGHDHNENNQAGGPTGKPNQGMR</sequence>
<evidence type="ECO:0000313" key="3">
    <source>
        <dbReference type="EMBL" id="NHR08002.1"/>
    </source>
</evidence>
<feature type="domain" description="Bacteriophage Mu Gp45 N-terminal" evidence="2">
    <location>
        <begin position="9"/>
        <end position="76"/>
    </location>
</feature>
<dbReference type="Proteomes" id="UP001515641">
    <property type="component" value="Unassembled WGS sequence"/>
</dbReference>
<keyword evidence="4" id="KW-1185">Reference proteome</keyword>
<dbReference type="EMBL" id="JAAOMA010000047">
    <property type="protein sequence ID" value="NHR08002.1"/>
    <property type="molecule type" value="Genomic_DNA"/>
</dbReference>
<dbReference type="InterPro" id="IPR014462">
    <property type="entry name" value="Phage_Mu_Gp45"/>
</dbReference>
<evidence type="ECO:0000259" key="2">
    <source>
        <dbReference type="Pfam" id="PF06890"/>
    </source>
</evidence>
<dbReference type="InterPro" id="IPR013046">
    <property type="entry name" value="GpV/Gp45"/>
</dbReference>
<feature type="region of interest" description="Disordered" evidence="1">
    <location>
        <begin position="155"/>
        <end position="179"/>
    </location>
</feature>
<name>A0ABX0L854_9NEIS</name>
<protein>
    <submittedName>
        <fullName evidence="3">Phage baseplate assembly protein</fullName>
    </submittedName>
</protein>
<dbReference type="Pfam" id="PF06890">
    <property type="entry name" value="Phage_Mu_Gp45"/>
    <property type="match status" value="1"/>
</dbReference>
<dbReference type="PIRSF" id="PIRSF012337">
    <property type="entry name" value="gp45"/>
    <property type="match status" value="1"/>
</dbReference>
<dbReference type="InterPro" id="IPR053861">
    <property type="entry name" value="Phage_Mu_Gp45_N"/>
</dbReference>